<dbReference type="Proteomes" id="UP000756921">
    <property type="component" value="Unassembled WGS sequence"/>
</dbReference>
<name>A0A9P6GAF3_9PLEO</name>
<keyword evidence="2" id="KW-1185">Reference proteome</keyword>
<proteinExistence type="predicted"/>
<protein>
    <submittedName>
        <fullName evidence="1">Uncharacterized protein</fullName>
    </submittedName>
</protein>
<organism evidence="1 2">
    <name type="scientific">Paraphaeosphaeria minitans</name>
    <dbReference type="NCBI Taxonomy" id="565426"/>
    <lineage>
        <taxon>Eukaryota</taxon>
        <taxon>Fungi</taxon>
        <taxon>Dikarya</taxon>
        <taxon>Ascomycota</taxon>
        <taxon>Pezizomycotina</taxon>
        <taxon>Dothideomycetes</taxon>
        <taxon>Pleosporomycetidae</taxon>
        <taxon>Pleosporales</taxon>
        <taxon>Massarineae</taxon>
        <taxon>Didymosphaeriaceae</taxon>
        <taxon>Paraphaeosphaeria</taxon>
    </lineage>
</organism>
<dbReference type="AlphaFoldDB" id="A0A9P6GAF3"/>
<accession>A0A9P6GAF3</accession>
<sequence>MDTILTIRSACNLISGWAAYFTEVGAMIDAGLLSGTRGPEKDLHWKVPIVAAPFPRAAGVGRPDITTSYAAFQEMLKVTTRRLSSDSHGFSGNTHESYMACLWGALAGSIYI</sequence>
<evidence type="ECO:0000313" key="2">
    <source>
        <dbReference type="Proteomes" id="UP000756921"/>
    </source>
</evidence>
<gene>
    <name evidence="1" type="ORF">PMIN01_10583</name>
</gene>
<reference evidence="1" key="1">
    <citation type="journal article" date="2020" name="Mol. Plant Microbe Interact.">
        <title>Genome Sequence of the Biocontrol Agent Coniothyrium minitans strain Conio (IMI 134523).</title>
        <authorList>
            <person name="Patel D."/>
            <person name="Shittu T.A."/>
            <person name="Baroncelli R."/>
            <person name="Muthumeenakshi S."/>
            <person name="Osborne T.H."/>
            <person name="Janganan T.K."/>
            <person name="Sreenivasaprasad S."/>
        </authorList>
    </citation>
    <scope>NUCLEOTIDE SEQUENCE</scope>
    <source>
        <strain evidence="1">Conio</strain>
    </source>
</reference>
<evidence type="ECO:0000313" key="1">
    <source>
        <dbReference type="EMBL" id="KAF9731566.1"/>
    </source>
</evidence>
<comment type="caution">
    <text evidence="1">The sequence shown here is derived from an EMBL/GenBank/DDBJ whole genome shotgun (WGS) entry which is preliminary data.</text>
</comment>
<dbReference type="EMBL" id="WJXW01000012">
    <property type="protein sequence ID" value="KAF9731566.1"/>
    <property type="molecule type" value="Genomic_DNA"/>
</dbReference>